<feature type="chain" id="PRO_5018173544" evidence="1">
    <location>
        <begin position="19"/>
        <end position="330"/>
    </location>
</feature>
<comment type="caution">
    <text evidence="2">The sequence shown here is derived from an EMBL/GenBank/DDBJ whole genome shotgun (WGS) entry which is preliminary data.</text>
</comment>
<keyword evidence="3" id="KW-1185">Reference proteome</keyword>
<keyword evidence="1" id="KW-0732">Signal</keyword>
<name>A0A3M9MKW8_9BACT</name>
<organism evidence="2 3">
    <name type="scientific">Rufibacter latericius</name>
    <dbReference type="NCBI Taxonomy" id="2487040"/>
    <lineage>
        <taxon>Bacteria</taxon>
        <taxon>Pseudomonadati</taxon>
        <taxon>Bacteroidota</taxon>
        <taxon>Cytophagia</taxon>
        <taxon>Cytophagales</taxon>
        <taxon>Hymenobacteraceae</taxon>
        <taxon>Rufibacter</taxon>
    </lineage>
</organism>
<evidence type="ECO:0000313" key="2">
    <source>
        <dbReference type="EMBL" id="RNI26166.1"/>
    </source>
</evidence>
<dbReference type="EMBL" id="RJJD01000008">
    <property type="protein sequence ID" value="RNI26166.1"/>
    <property type="molecule type" value="Genomic_DNA"/>
</dbReference>
<proteinExistence type="predicted"/>
<evidence type="ECO:0000313" key="3">
    <source>
        <dbReference type="Proteomes" id="UP000272117"/>
    </source>
</evidence>
<accession>A0A3M9MKW8</accession>
<gene>
    <name evidence="2" type="ORF">EFB08_15225</name>
</gene>
<evidence type="ECO:0000256" key="1">
    <source>
        <dbReference type="SAM" id="SignalP"/>
    </source>
</evidence>
<protein>
    <submittedName>
        <fullName evidence="2">Uncharacterized protein</fullName>
    </submittedName>
</protein>
<dbReference type="RefSeq" id="WP_123127782.1">
    <property type="nucleotide sequence ID" value="NZ_RJJD01000008.1"/>
</dbReference>
<feature type="signal peptide" evidence="1">
    <location>
        <begin position="1"/>
        <end position="18"/>
    </location>
</feature>
<reference evidence="2 3" key="1">
    <citation type="submission" date="2018-11" db="EMBL/GenBank/DDBJ databases">
        <title>Rufibacter latericius sp. nov., isolated from water in Baiyang Lake.</title>
        <authorList>
            <person name="Yang Y."/>
        </authorList>
    </citation>
    <scope>NUCLEOTIDE SEQUENCE [LARGE SCALE GENOMIC DNA]</scope>
    <source>
        <strain evidence="2 3">R-22-1c-1</strain>
    </source>
</reference>
<sequence length="330" mass="37370">MKKLFHLLWLLAAPYLMSSCSEEDAPAPTPYAQLTSTVVYSKFTNDGYLPKDYPATEMRVYTGDTIRYNFRFETNQGIKDLKVYDNLRGRNWHLMVGSGQLTQQNGVWINEYTLEYLVNSYIVQAKPGETITLTVEAEDNNGTIYKDPVTGKVPEIKLTIAEPYVYQDMKLYNHWGNSKNSLVVVHDTEVPGVPQQGLISEPYPSSLALISNRMPPRGWFDNRFEHGFASGSWYGERQAVFVKVPAGAKNWNQPNQIAAGMRQYGPASGVVENVQEGDVFAFKYSPNHSPVIYGLVEVKKIVDDYDTAAGNGNDEDYMELDIKYFPGYRY</sequence>
<dbReference type="PROSITE" id="PS51257">
    <property type="entry name" value="PROKAR_LIPOPROTEIN"/>
    <property type="match status" value="1"/>
</dbReference>
<dbReference type="AlphaFoldDB" id="A0A3M9MKW8"/>
<dbReference type="Proteomes" id="UP000272117">
    <property type="component" value="Unassembled WGS sequence"/>
</dbReference>
<dbReference type="OrthoDB" id="891822at2"/>